<keyword evidence="2" id="KW-1185">Reference proteome</keyword>
<gene>
    <name evidence="1" type="ORF">CIPAW_01G214300</name>
</gene>
<dbReference type="Proteomes" id="UP000811609">
    <property type="component" value="Chromosome 1"/>
</dbReference>
<protein>
    <submittedName>
        <fullName evidence="1">Uncharacterized protein</fullName>
    </submittedName>
</protein>
<comment type="caution">
    <text evidence="1">The sequence shown here is derived from an EMBL/GenBank/DDBJ whole genome shotgun (WGS) entry which is preliminary data.</text>
</comment>
<dbReference type="AlphaFoldDB" id="A0A8T1RSX2"/>
<evidence type="ECO:0000313" key="1">
    <source>
        <dbReference type="EMBL" id="KAG6669021.1"/>
    </source>
</evidence>
<name>A0A8T1RSX2_CARIL</name>
<sequence length="33" mass="3739">MMVVQKSLIRATLPIHVGATTLSNRKNCWARWG</sequence>
<proteinExistence type="predicted"/>
<evidence type="ECO:0000313" key="2">
    <source>
        <dbReference type="Proteomes" id="UP000811609"/>
    </source>
</evidence>
<dbReference type="EMBL" id="CM031809">
    <property type="protein sequence ID" value="KAG6669021.1"/>
    <property type="molecule type" value="Genomic_DNA"/>
</dbReference>
<accession>A0A8T1RSX2</accession>
<organism evidence="1 2">
    <name type="scientific">Carya illinoinensis</name>
    <name type="common">Pecan</name>
    <dbReference type="NCBI Taxonomy" id="32201"/>
    <lineage>
        <taxon>Eukaryota</taxon>
        <taxon>Viridiplantae</taxon>
        <taxon>Streptophyta</taxon>
        <taxon>Embryophyta</taxon>
        <taxon>Tracheophyta</taxon>
        <taxon>Spermatophyta</taxon>
        <taxon>Magnoliopsida</taxon>
        <taxon>eudicotyledons</taxon>
        <taxon>Gunneridae</taxon>
        <taxon>Pentapetalae</taxon>
        <taxon>rosids</taxon>
        <taxon>fabids</taxon>
        <taxon>Fagales</taxon>
        <taxon>Juglandaceae</taxon>
        <taxon>Carya</taxon>
    </lineage>
</organism>
<reference evidence="1" key="1">
    <citation type="submission" date="2020-12" db="EMBL/GenBank/DDBJ databases">
        <title>WGS assembly of Carya illinoinensis cv. Pawnee.</title>
        <authorList>
            <person name="Platts A."/>
            <person name="Shu S."/>
            <person name="Wright S."/>
            <person name="Barry K."/>
            <person name="Edger P."/>
            <person name="Pires J.C."/>
            <person name="Schmutz J."/>
        </authorList>
    </citation>
    <scope>NUCLEOTIDE SEQUENCE</scope>
    <source>
        <tissue evidence="1">Leaf</tissue>
    </source>
</reference>